<name>A0A3G1KUG4_FORW1</name>
<feature type="domain" description="Aminotransferase class V" evidence="8">
    <location>
        <begin position="5"/>
        <end position="367"/>
    </location>
</feature>
<dbReference type="RefSeq" id="WP_148135093.1">
    <property type="nucleotide sequence ID" value="NZ_CP017634.1"/>
</dbReference>
<evidence type="ECO:0000256" key="2">
    <source>
        <dbReference type="ARBA" id="ARBA00006490"/>
    </source>
</evidence>
<evidence type="ECO:0000259" key="8">
    <source>
        <dbReference type="Pfam" id="PF00266"/>
    </source>
</evidence>
<evidence type="ECO:0000256" key="6">
    <source>
        <dbReference type="ARBA" id="ARBA00023014"/>
    </source>
</evidence>
<dbReference type="InterPro" id="IPR016454">
    <property type="entry name" value="Cysteine_dSase"/>
</dbReference>
<dbReference type="Gene3D" id="3.40.640.10">
    <property type="entry name" value="Type I PLP-dependent aspartate aminotransferase-like (Major domain)"/>
    <property type="match status" value="1"/>
</dbReference>
<dbReference type="PANTHER" id="PTHR11601">
    <property type="entry name" value="CYSTEINE DESULFURYLASE FAMILY MEMBER"/>
    <property type="match status" value="1"/>
</dbReference>
<evidence type="ECO:0000313" key="9">
    <source>
        <dbReference type="EMBL" id="ATW25825.1"/>
    </source>
</evidence>
<dbReference type="PIRSF" id="PIRSF005572">
    <property type="entry name" value="NifS"/>
    <property type="match status" value="1"/>
</dbReference>
<dbReference type="Pfam" id="PF00266">
    <property type="entry name" value="Aminotran_5"/>
    <property type="match status" value="1"/>
</dbReference>
<dbReference type="InterPro" id="IPR000192">
    <property type="entry name" value="Aminotrans_V_dom"/>
</dbReference>
<dbReference type="GO" id="GO:0051536">
    <property type="term" value="F:iron-sulfur cluster binding"/>
    <property type="evidence" value="ECO:0007669"/>
    <property type="project" value="UniProtKB-KW"/>
</dbReference>
<evidence type="ECO:0000313" key="10">
    <source>
        <dbReference type="Proteomes" id="UP000323521"/>
    </source>
</evidence>
<dbReference type="Gene3D" id="1.10.260.50">
    <property type="match status" value="1"/>
</dbReference>
<protein>
    <submittedName>
        <fullName evidence="9">Cysteine desulfurase NifS</fullName>
    </submittedName>
</protein>
<dbReference type="SUPFAM" id="SSF53383">
    <property type="entry name" value="PLP-dependent transferases"/>
    <property type="match status" value="1"/>
</dbReference>
<dbReference type="Gene3D" id="3.90.1150.10">
    <property type="entry name" value="Aspartate Aminotransferase, domain 1"/>
    <property type="match status" value="1"/>
</dbReference>
<dbReference type="KEGG" id="fwa:DCMF_14570"/>
<keyword evidence="3" id="KW-0479">Metal-binding</keyword>
<dbReference type="InterPro" id="IPR015422">
    <property type="entry name" value="PyrdxlP-dep_Trfase_small"/>
</dbReference>
<dbReference type="PROSITE" id="PS00595">
    <property type="entry name" value="AA_TRANSFER_CLASS_5"/>
    <property type="match status" value="1"/>
</dbReference>
<evidence type="ECO:0000256" key="7">
    <source>
        <dbReference type="RuleBase" id="RU004504"/>
    </source>
</evidence>
<dbReference type="PANTHER" id="PTHR11601:SF50">
    <property type="entry name" value="CYSTEINE DESULFURASE ISCS 2-RELATED"/>
    <property type="match status" value="1"/>
</dbReference>
<dbReference type="InterPro" id="IPR015421">
    <property type="entry name" value="PyrdxlP-dep_Trfase_major"/>
</dbReference>
<dbReference type="InterPro" id="IPR020578">
    <property type="entry name" value="Aminotrans_V_PyrdxlP_BS"/>
</dbReference>
<organism evidence="9 10">
    <name type="scientific">Formimonas warabiya</name>
    <dbReference type="NCBI Taxonomy" id="1761012"/>
    <lineage>
        <taxon>Bacteria</taxon>
        <taxon>Bacillati</taxon>
        <taxon>Bacillota</taxon>
        <taxon>Clostridia</taxon>
        <taxon>Eubacteriales</taxon>
        <taxon>Peptococcaceae</taxon>
        <taxon>Candidatus Formimonas</taxon>
    </lineage>
</organism>
<comment type="cofactor">
    <cofactor evidence="1 7">
        <name>pyridoxal 5'-phosphate</name>
        <dbReference type="ChEBI" id="CHEBI:597326"/>
    </cofactor>
</comment>
<dbReference type="Proteomes" id="UP000323521">
    <property type="component" value="Chromosome"/>
</dbReference>
<accession>A0A3G1KUG4</accession>
<keyword evidence="5" id="KW-0408">Iron</keyword>
<dbReference type="OrthoDB" id="9808002at2"/>
<keyword evidence="4" id="KW-0663">Pyridoxal phosphate</keyword>
<sequence>MEREIYFDNSATTQVHPDVADLMHETMIRNYGNPSSLHKKGVQAEQAVSHARKIIAGALEVSPEEIYFTSGGTESNNTAIKGIVHAYKSRGNHIITSNVEHPSVLNVFDHLEELGFRITYLRVKENGVIDMEELKEVLCSDTILVSLMHVNNEVGAVQPVQEVGEVLKGYHKKVFFHVDAVQSFGKLPVFPAKWGVDLLSVSGHKIHGPKGIGILYVKKGTRLKPLVEGGGQEKSVRSGTENVPGIVGLGKAVEIAVKDRDAHAKKMDAIRETLASRIKEQVADCRINSNFDGLGAPHILNISFPGTRSEVLLHYLEQDGIYISSGSACSAKKGKLSHVLTAMHLEEEEMEGSLRFSFSYMNDLEEVMPVVESVTKAVKELRALTGK</sequence>
<evidence type="ECO:0000256" key="1">
    <source>
        <dbReference type="ARBA" id="ARBA00001933"/>
    </source>
</evidence>
<dbReference type="FunFam" id="3.40.640.10:FF:000084">
    <property type="entry name" value="IscS-like cysteine desulfurase"/>
    <property type="match status" value="1"/>
</dbReference>
<evidence type="ECO:0000256" key="3">
    <source>
        <dbReference type="ARBA" id="ARBA00022723"/>
    </source>
</evidence>
<keyword evidence="6" id="KW-0411">Iron-sulfur</keyword>
<dbReference type="InterPro" id="IPR015424">
    <property type="entry name" value="PyrdxlP-dep_Trfase"/>
</dbReference>
<dbReference type="EMBL" id="CP017634">
    <property type="protein sequence ID" value="ATW25825.1"/>
    <property type="molecule type" value="Genomic_DNA"/>
</dbReference>
<evidence type="ECO:0000256" key="5">
    <source>
        <dbReference type="ARBA" id="ARBA00023004"/>
    </source>
</evidence>
<keyword evidence="10" id="KW-1185">Reference proteome</keyword>
<dbReference type="AlphaFoldDB" id="A0A3G1KUG4"/>
<reference evidence="9 10" key="1">
    <citation type="submission" date="2016-10" db="EMBL/GenBank/DDBJ databases">
        <title>Complete Genome Sequence of Peptococcaceae strain DCMF.</title>
        <authorList>
            <person name="Edwards R.J."/>
            <person name="Holland S.I."/>
            <person name="Deshpande N.P."/>
            <person name="Wong Y.K."/>
            <person name="Ertan H."/>
            <person name="Manefield M."/>
            <person name="Russell T.L."/>
            <person name="Lee M.J."/>
        </authorList>
    </citation>
    <scope>NUCLEOTIDE SEQUENCE [LARGE SCALE GENOMIC DNA]</scope>
    <source>
        <strain evidence="9 10">DCMF</strain>
    </source>
</reference>
<comment type="similarity">
    <text evidence="2">Belongs to the class-V pyridoxal-phosphate-dependent aminotransferase family. NifS/IscS subfamily.</text>
</comment>
<dbReference type="GO" id="GO:0046872">
    <property type="term" value="F:metal ion binding"/>
    <property type="evidence" value="ECO:0007669"/>
    <property type="project" value="UniProtKB-KW"/>
</dbReference>
<gene>
    <name evidence="9" type="ORF">DCMF_14570</name>
</gene>
<dbReference type="GO" id="GO:0031071">
    <property type="term" value="F:cysteine desulfurase activity"/>
    <property type="evidence" value="ECO:0007669"/>
    <property type="project" value="UniProtKB-ARBA"/>
</dbReference>
<evidence type="ECO:0000256" key="4">
    <source>
        <dbReference type="ARBA" id="ARBA00022898"/>
    </source>
</evidence>
<proteinExistence type="inferred from homology"/>